<evidence type="ECO:0000313" key="7">
    <source>
        <dbReference type="Proteomes" id="UP000241885"/>
    </source>
</evidence>
<proteinExistence type="predicted"/>
<feature type="domain" description="HTH iclR-type" evidence="4">
    <location>
        <begin position="22"/>
        <end position="84"/>
    </location>
</feature>
<name>A0A2R4BIT8_THAAR</name>
<dbReference type="Gene3D" id="3.30.450.40">
    <property type="match status" value="1"/>
</dbReference>
<dbReference type="Pfam" id="PF09339">
    <property type="entry name" value="HTH_IclR"/>
    <property type="match status" value="1"/>
</dbReference>
<dbReference type="GO" id="GO:0003700">
    <property type="term" value="F:DNA-binding transcription factor activity"/>
    <property type="evidence" value="ECO:0007669"/>
    <property type="project" value="TreeGrafter"/>
</dbReference>
<keyword evidence="1" id="KW-0805">Transcription regulation</keyword>
<organism evidence="6 7">
    <name type="scientific">Thauera aromatica K172</name>
    <dbReference type="NCBI Taxonomy" id="44139"/>
    <lineage>
        <taxon>Bacteria</taxon>
        <taxon>Pseudomonadati</taxon>
        <taxon>Pseudomonadota</taxon>
        <taxon>Betaproteobacteria</taxon>
        <taxon>Rhodocyclales</taxon>
        <taxon>Zoogloeaceae</taxon>
        <taxon>Thauera</taxon>
    </lineage>
</organism>
<dbReference type="GO" id="GO:0003677">
    <property type="term" value="F:DNA binding"/>
    <property type="evidence" value="ECO:0007669"/>
    <property type="project" value="UniProtKB-KW"/>
</dbReference>
<evidence type="ECO:0000256" key="3">
    <source>
        <dbReference type="ARBA" id="ARBA00023163"/>
    </source>
</evidence>
<sequence length="264" mass="28270">MKTDYEEKIPGSGSAAEERSGIQVISRAAAVLRALEGRTEGLSLGAIAKEVGLPRSTVQRIVSALETEKFVIAASPEKGVRLGPGLVTLGSAAKAELDHIVRPYLQRLSEALNETVDLSMLDRHVMVFIDQAVSRSHRLQAVSATGVTFPPHCCANGKAVLARLGADELNAVLKGRLHAATRNTITSREKLAEELEQVRKTGLALDREEQTEGICAIGAAIRDPGGRLLALSVPVPSVRFYGNEQRLGEAVLEYCRLIETALGC</sequence>
<dbReference type="KEGG" id="tak:Tharo_0163"/>
<dbReference type="InterPro" id="IPR029016">
    <property type="entry name" value="GAF-like_dom_sf"/>
</dbReference>
<keyword evidence="3" id="KW-0804">Transcription</keyword>
<dbReference type="InterPro" id="IPR036390">
    <property type="entry name" value="WH_DNA-bd_sf"/>
</dbReference>
<protein>
    <submittedName>
        <fullName evidence="6">Transcriptional regulator, IclR family</fullName>
    </submittedName>
</protein>
<dbReference type="GO" id="GO:0045892">
    <property type="term" value="P:negative regulation of DNA-templated transcription"/>
    <property type="evidence" value="ECO:0007669"/>
    <property type="project" value="TreeGrafter"/>
</dbReference>
<dbReference type="InterPro" id="IPR014757">
    <property type="entry name" value="Tscrpt_reg_IclR_C"/>
</dbReference>
<evidence type="ECO:0000313" key="6">
    <source>
        <dbReference type="EMBL" id="AVR87114.1"/>
    </source>
</evidence>
<evidence type="ECO:0000259" key="5">
    <source>
        <dbReference type="PROSITE" id="PS51078"/>
    </source>
</evidence>
<dbReference type="PROSITE" id="PS51078">
    <property type="entry name" value="ICLR_ED"/>
    <property type="match status" value="1"/>
</dbReference>
<accession>A0A2R4BIT8</accession>
<keyword evidence="7" id="KW-1185">Reference proteome</keyword>
<dbReference type="PANTHER" id="PTHR30136:SF35">
    <property type="entry name" value="HTH-TYPE TRANSCRIPTIONAL REGULATOR RV1719"/>
    <property type="match status" value="1"/>
</dbReference>
<gene>
    <name evidence="6" type="ORF">Tharo_0163</name>
</gene>
<evidence type="ECO:0000256" key="2">
    <source>
        <dbReference type="ARBA" id="ARBA00023125"/>
    </source>
</evidence>
<dbReference type="Pfam" id="PF01614">
    <property type="entry name" value="IclR_C"/>
    <property type="match status" value="1"/>
</dbReference>
<dbReference type="Proteomes" id="UP000241885">
    <property type="component" value="Chromosome"/>
</dbReference>
<dbReference type="PANTHER" id="PTHR30136">
    <property type="entry name" value="HELIX-TURN-HELIX TRANSCRIPTIONAL REGULATOR, ICLR FAMILY"/>
    <property type="match status" value="1"/>
</dbReference>
<dbReference type="SUPFAM" id="SSF55781">
    <property type="entry name" value="GAF domain-like"/>
    <property type="match status" value="1"/>
</dbReference>
<reference evidence="6 7" key="1">
    <citation type="submission" date="2018-03" db="EMBL/GenBank/DDBJ databases">
        <title>Complete genome sequence of Thauera aromatica, a model organism for studying aromatic compound degradation under denitrifying conditions.</title>
        <authorList>
            <person name="Lo H.-Y."/>
            <person name="Goris T."/>
            <person name="Boll M."/>
            <person name="Mueller J.A."/>
        </authorList>
    </citation>
    <scope>NUCLEOTIDE SEQUENCE [LARGE SCALE GENOMIC DNA]</scope>
    <source>
        <strain evidence="6 7">K172</strain>
    </source>
</reference>
<dbReference type="InterPro" id="IPR050707">
    <property type="entry name" value="HTH_MetabolicPath_Reg"/>
</dbReference>
<dbReference type="PROSITE" id="PS51077">
    <property type="entry name" value="HTH_ICLR"/>
    <property type="match status" value="1"/>
</dbReference>
<dbReference type="AlphaFoldDB" id="A0A2R4BIT8"/>
<keyword evidence="2" id="KW-0238">DNA-binding</keyword>
<dbReference type="Gene3D" id="1.10.10.10">
    <property type="entry name" value="Winged helix-like DNA-binding domain superfamily/Winged helix DNA-binding domain"/>
    <property type="match status" value="1"/>
</dbReference>
<evidence type="ECO:0000259" key="4">
    <source>
        <dbReference type="PROSITE" id="PS51077"/>
    </source>
</evidence>
<dbReference type="RefSeq" id="WP_107219573.1">
    <property type="nucleotide sequence ID" value="NZ_CP028339.1"/>
</dbReference>
<dbReference type="SUPFAM" id="SSF46785">
    <property type="entry name" value="Winged helix' DNA-binding domain"/>
    <property type="match status" value="1"/>
</dbReference>
<dbReference type="InterPro" id="IPR005471">
    <property type="entry name" value="Tscrpt_reg_IclR_N"/>
</dbReference>
<evidence type="ECO:0000256" key="1">
    <source>
        <dbReference type="ARBA" id="ARBA00023015"/>
    </source>
</evidence>
<dbReference type="InterPro" id="IPR036388">
    <property type="entry name" value="WH-like_DNA-bd_sf"/>
</dbReference>
<dbReference type="SMART" id="SM00346">
    <property type="entry name" value="HTH_ICLR"/>
    <property type="match status" value="1"/>
</dbReference>
<dbReference type="EMBL" id="CP028339">
    <property type="protein sequence ID" value="AVR87114.1"/>
    <property type="molecule type" value="Genomic_DNA"/>
</dbReference>
<feature type="domain" description="IclR-ED" evidence="5">
    <location>
        <begin position="85"/>
        <end position="264"/>
    </location>
</feature>
<dbReference type="OrthoDB" id="9807558at2"/>